<dbReference type="InterPro" id="IPR050430">
    <property type="entry name" value="Peptidase_S1"/>
</dbReference>
<dbReference type="InterPro" id="IPR043504">
    <property type="entry name" value="Peptidase_S1_PA_chymotrypsin"/>
</dbReference>
<dbReference type="InterPro" id="IPR001254">
    <property type="entry name" value="Trypsin_dom"/>
</dbReference>
<sequence length="257" mass="27010">MLKITIFISLAVAALGKNLPDGFFNFDRNMGQGRIVGGNTASPGQFPYMASCRLTNNMHFCGGSLVNDRWVVSAAHCFGGRGPNDVIVVLGAQSRITGGTTYTLSQVIQHPQWNTQTIANDVAVLQTANPVTFTNLISPIDLGSVHVGGGVNGVVSGWGLTSHQGAPAAELQYLFTETITNEVCRTRLGGMGDLVWDHKICAGGILGSGTCQMDSGGPLAVGNTVVGIVSWGLECAGGTPDVYDRVSSHRAWIISQF</sequence>
<dbReference type="GO" id="GO:0004252">
    <property type="term" value="F:serine-type endopeptidase activity"/>
    <property type="evidence" value="ECO:0007669"/>
    <property type="project" value="InterPro"/>
</dbReference>
<feature type="signal peptide" evidence="6">
    <location>
        <begin position="1"/>
        <end position="16"/>
    </location>
</feature>
<dbReference type="Pfam" id="PF00089">
    <property type="entry name" value="Trypsin"/>
    <property type="match status" value="1"/>
</dbReference>
<evidence type="ECO:0000256" key="4">
    <source>
        <dbReference type="ARBA" id="ARBA00023157"/>
    </source>
</evidence>
<dbReference type="PANTHER" id="PTHR24276">
    <property type="entry name" value="POLYSERASE-RELATED"/>
    <property type="match status" value="1"/>
</dbReference>
<dbReference type="FunFam" id="2.40.10.10:FF:000034">
    <property type="entry name" value="Eupolytin"/>
    <property type="match status" value="1"/>
</dbReference>
<feature type="domain" description="Peptidase S1" evidence="7">
    <location>
        <begin position="35"/>
        <end position="257"/>
    </location>
</feature>
<evidence type="ECO:0000256" key="3">
    <source>
        <dbReference type="ARBA" id="ARBA00022825"/>
    </source>
</evidence>
<evidence type="ECO:0000256" key="2">
    <source>
        <dbReference type="ARBA" id="ARBA00022801"/>
    </source>
</evidence>
<evidence type="ECO:0000313" key="8">
    <source>
        <dbReference type="EMBL" id="MBC1178303.1"/>
    </source>
</evidence>
<dbReference type="PROSITE" id="PS00134">
    <property type="entry name" value="TRYPSIN_HIS"/>
    <property type="match status" value="1"/>
</dbReference>
<keyword evidence="2" id="KW-0378">Hydrolase</keyword>
<dbReference type="SMART" id="SM00020">
    <property type="entry name" value="Tryp_SPc"/>
    <property type="match status" value="1"/>
</dbReference>
<dbReference type="InterPro" id="IPR001314">
    <property type="entry name" value="Peptidase_S1A"/>
</dbReference>
<evidence type="ECO:0000259" key="7">
    <source>
        <dbReference type="PROSITE" id="PS50240"/>
    </source>
</evidence>
<evidence type="ECO:0000256" key="5">
    <source>
        <dbReference type="ARBA" id="ARBA00024195"/>
    </source>
</evidence>
<reference evidence="8" key="1">
    <citation type="journal article" date="2020" name="BMC">
        <title>Leishmania infection induces a limited differential gene expression in the sand fly midgut.</title>
        <authorList>
            <person name="Coutinho-Abreu I.V."/>
            <person name="Serafim T.D."/>
            <person name="Meneses C."/>
            <person name="Kamhawi S."/>
            <person name="Oliveira F."/>
            <person name="Valenzuela J.G."/>
        </authorList>
    </citation>
    <scope>NUCLEOTIDE SEQUENCE</scope>
    <source>
        <strain evidence="8">Jacobina</strain>
        <tissue evidence="8">Midgut</tissue>
    </source>
</reference>
<dbReference type="Gene3D" id="2.40.10.10">
    <property type="entry name" value="Trypsin-like serine proteases"/>
    <property type="match status" value="1"/>
</dbReference>
<keyword evidence="4" id="KW-1015">Disulfide bond</keyword>
<dbReference type="AlphaFoldDB" id="A0A7G3B2S0"/>
<dbReference type="CDD" id="cd00190">
    <property type="entry name" value="Tryp_SPc"/>
    <property type="match status" value="1"/>
</dbReference>
<dbReference type="PRINTS" id="PR00722">
    <property type="entry name" value="CHYMOTRYPSIN"/>
</dbReference>
<dbReference type="VEuPathDB" id="VectorBase:LLONM1_004460"/>
<dbReference type="EMBL" id="GITU01009600">
    <property type="protein sequence ID" value="MBC1178303.1"/>
    <property type="molecule type" value="Transcribed_RNA"/>
</dbReference>
<keyword evidence="1 8" id="KW-0645">Protease</keyword>
<evidence type="ECO:0000256" key="1">
    <source>
        <dbReference type="ARBA" id="ARBA00022670"/>
    </source>
</evidence>
<comment type="similarity">
    <text evidence="5">Belongs to the peptidase S1 family. CLIP subfamily.</text>
</comment>
<accession>A0A7G3B2S0</accession>
<dbReference type="InterPro" id="IPR018114">
    <property type="entry name" value="TRYPSIN_HIS"/>
</dbReference>
<organism evidence="8">
    <name type="scientific">Lutzomyia longipalpis</name>
    <name type="common">Sand fly</name>
    <dbReference type="NCBI Taxonomy" id="7200"/>
    <lineage>
        <taxon>Eukaryota</taxon>
        <taxon>Metazoa</taxon>
        <taxon>Ecdysozoa</taxon>
        <taxon>Arthropoda</taxon>
        <taxon>Hexapoda</taxon>
        <taxon>Insecta</taxon>
        <taxon>Pterygota</taxon>
        <taxon>Neoptera</taxon>
        <taxon>Endopterygota</taxon>
        <taxon>Diptera</taxon>
        <taxon>Nematocera</taxon>
        <taxon>Psychodoidea</taxon>
        <taxon>Psychodidae</taxon>
        <taxon>Lutzomyia</taxon>
        <taxon>Lutzomyia</taxon>
    </lineage>
</organism>
<dbReference type="SUPFAM" id="SSF50494">
    <property type="entry name" value="Trypsin-like serine proteases"/>
    <property type="match status" value="1"/>
</dbReference>
<keyword evidence="3" id="KW-0720">Serine protease</keyword>
<name>A0A7G3B2S0_LUTLO</name>
<evidence type="ECO:0000256" key="6">
    <source>
        <dbReference type="SAM" id="SignalP"/>
    </source>
</evidence>
<proteinExistence type="inferred from homology"/>
<dbReference type="PROSITE" id="PS50240">
    <property type="entry name" value="TRYPSIN_DOM"/>
    <property type="match status" value="1"/>
</dbReference>
<feature type="chain" id="PRO_5028881917" evidence="6">
    <location>
        <begin position="17"/>
        <end position="257"/>
    </location>
</feature>
<dbReference type="PANTHER" id="PTHR24276:SF91">
    <property type="entry name" value="AT26814P-RELATED"/>
    <property type="match status" value="1"/>
</dbReference>
<keyword evidence="6" id="KW-0732">Signal</keyword>
<protein>
    <submittedName>
        <fullName evidence="8">Putative trypsin-like serine protease</fullName>
    </submittedName>
</protein>
<dbReference type="InterPro" id="IPR009003">
    <property type="entry name" value="Peptidase_S1_PA"/>
</dbReference>
<dbReference type="GO" id="GO:0006508">
    <property type="term" value="P:proteolysis"/>
    <property type="evidence" value="ECO:0007669"/>
    <property type="project" value="UniProtKB-KW"/>
</dbReference>